<dbReference type="PROSITE" id="PS50928">
    <property type="entry name" value="ABC_TM1"/>
    <property type="match status" value="1"/>
</dbReference>
<feature type="transmembrane region" description="Helical" evidence="7">
    <location>
        <begin position="322"/>
        <end position="345"/>
    </location>
</feature>
<evidence type="ECO:0000256" key="1">
    <source>
        <dbReference type="ARBA" id="ARBA00004651"/>
    </source>
</evidence>
<keyword evidence="5 7" id="KW-1133">Transmembrane helix</keyword>
<evidence type="ECO:0000313" key="9">
    <source>
        <dbReference type="EMBL" id="GEO85493.1"/>
    </source>
</evidence>
<dbReference type="Gene3D" id="1.10.3720.10">
    <property type="entry name" value="MetI-like"/>
    <property type="match status" value="1"/>
</dbReference>
<evidence type="ECO:0000256" key="7">
    <source>
        <dbReference type="RuleBase" id="RU363032"/>
    </source>
</evidence>
<gene>
    <name evidence="9" type="ORF">RNA01_24250</name>
</gene>
<comment type="subcellular location">
    <subcellularLocation>
        <location evidence="1 7">Cell membrane</location>
        <topology evidence="1 7">Multi-pass membrane protein</topology>
    </subcellularLocation>
</comment>
<evidence type="ECO:0000256" key="5">
    <source>
        <dbReference type="ARBA" id="ARBA00022989"/>
    </source>
</evidence>
<proteinExistence type="inferred from homology"/>
<accession>A0A512HJ63</accession>
<evidence type="ECO:0000256" key="6">
    <source>
        <dbReference type="ARBA" id="ARBA00023136"/>
    </source>
</evidence>
<keyword evidence="2 7" id="KW-0813">Transport</keyword>
<dbReference type="Pfam" id="PF00528">
    <property type="entry name" value="BPD_transp_1"/>
    <property type="match status" value="1"/>
</dbReference>
<name>A0A512HJ63_9HYPH</name>
<dbReference type="RefSeq" id="WP_147180466.1">
    <property type="nucleotide sequence ID" value="NZ_BJZP01000010.1"/>
</dbReference>
<evidence type="ECO:0000259" key="8">
    <source>
        <dbReference type="PROSITE" id="PS50928"/>
    </source>
</evidence>
<dbReference type="OrthoDB" id="9805855at2"/>
<dbReference type="CDD" id="cd06261">
    <property type="entry name" value="TM_PBP2"/>
    <property type="match status" value="1"/>
</dbReference>
<dbReference type="InterPro" id="IPR045621">
    <property type="entry name" value="BPD_transp_1_N"/>
</dbReference>
<dbReference type="SUPFAM" id="SSF161098">
    <property type="entry name" value="MetI-like"/>
    <property type="match status" value="1"/>
</dbReference>
<keyword evidence="6 7" id="KW-0472">Membrane</keyword>
<dbReference type="Proteomes" id="UP000321717">
    <property type="component" value="Unassembled WGS sequence"/>
</dbReference>
<dbReference type="AlphaFoldDB" id="A0A512HJ63"/>
<dbReference type="GO" id="GO:0071916">
    <property type="term" value="F:dipeptide transmembrane transporter activity"/>
    <property type="evidence" value="ECO:0007669"/>
    <property type="project" value="TreeGrafter"/>
</dbReference>
<protein>
    <submittedName>
        <fullName evidence="9">Peptide ABC transporter permease</fullName>
    </submittedName>
</protein>
<keyword evidence="4 7" id="KW-0812">Transmembrane</keyword>
<organism evidence="9 10">
    <name type="scientific">Ciceribacter naphthalenivorans</name>
    <dbReference type="NCBI Taxonomy" id="1118451"/>
    <lineage>
        <taxon>Bacteria</taxon>
        <taxon>Pseudomonadati</taxon>
        <taxon>Pseudomonadota</taxon>
        <taxon>Alphaproteobacteria</taxon>
        <taxon>Hyphomicrobiales</taxon>
        <taxon>Rhizobiaceae</taxon>
        <taxon>Ciceribacter</taxon>
    </lineage>
</organism>
<feature type="domain" description="ABC transmembrane type-1" evidence="8">
    <location>
        <begin position="114"/>
        <end position="345"/>
    </location>
</feature>
<dbReference type="InterPro" id="IPR035906">
    <property type="entry name" value="MetI-like_sf"/>
</dbReference>
<dbReference type="PANTHER" id="PTHR43163:SF8">
    <property type="entry name" value="D,D-DIPEPTIDE TRANSPORT SYSTEM PERMEASE PROTEIN DDPB-RELATED"/>
    <property type="match status" value="1"/>
</dbReference>
<dbReference type="EMBL" id="BJZP01000010">
    <property type="protein sequence ID" value="GEO85493.1"/>
    <property type="molecule type" value="Genomic_DNA"/>
</dbReference>
<dbReference type="GO" id="GO:0005886">
    <property type="term" value="C:plasma membrane"/>
    <property type="evidence" value="ECO:0007669"/>
    <property type="project" value="UniProtKB-SubCell"/>
</dbReference>
<comment type="similarity">
    <text evidence="7">Belongs to the binding-protein-dependent transport system permease family.</text>
</comment>
<evidence type="ECO:0000256" key="3">
    <source>
        <dbReference type="ARBA" id="ARBA00022475"/>
    </source>
</evidence>
<dbReference type="PANTHER" id="PTHR43163">
    <property type="entry name" value="DIPEPTIDE TRANSPORT SYSTEM PERMEASE PROTEIN DPPB-RELATED"/>
    <property type="match status" value="1"/>
</dbReference>
<keyword evidence="10" id="KW-1185">Reference proteome</keyword>
<feature type="transmembrane region" description="Helical" evidence="7">
    <location>
        <begin position="153"/>
        <end position="176"/>
    </location>
</feature>
<evidence type="ECO:0000313" key="10">
    <source>
        <dbReference type="Proteomes" id="UP000321717"/>
    </source>
</evidence>
<evidence type="ECO:0000256" key="4">
    <source>
        <dbReference type="ARBA" id="ARBA00022692"/>
    </source>
</evidence>
<evidence type="ECO:0000256" key="2">
    <source>
        <dbReference type="ARBA" id="ARBA00022448"/>
    </source>
</evidence>
<reference evidence="9 10" key="1">
    <citation type="submission" date="2019-07" db="EMBL/GenBank/DDBJ databases">
        <title>Whole genome shotgun sequence of Rhizobium naphthalenivorans NBRC 107585.</title>
        <authorList>
            <person name="Hosoyama A."/>
            <person name="Uohara A."/>
            <person name="Ohji S."/>
            <person name="Ichikawa N."/>
        </authorList>
    </citation>
    <scope>NUCLEOTIDE SEQUENCE [LARGE SCALE GENOMIC DNA]</scope>
    <source>
        <strain evidence="9 10">NBRC 107585</strain>
    </source>
</reference>
<dbReference type="InterPro" id="IPR000515">
    <property type="entry name" value="MetI-like"/>
</dbReference>
<sequence length="355" mass="39107">MALVETKTEAGRSGARASAFAMSLLRFLVTVVTTYLGLLAVTFFIGRVVPIDPALAIVGDRAPAHVVERVREELGLNLPLYQQFFIYVRQALTGDFGISVLTTNPVMTDIRRVFPATIELASVGTVIGAFFGVPLGVLAAVKRGSIADQIVRVIGLIGYSVPIFWLGLLALVLFYAKLHWVAYPGRIDIVYEYSFTPITGFFLLDAAWQRQWDVLWDVFRHIILPGALLGYFSLAYISRMTRSFMLNELSQEYIVAARAKGLSETRIIWFHALRNAAVPLVTVIALSYAGLLEGSVLTETIFSWPGLGLYITNSLQNADMNAVLGGTMVIGAVFIAINLLTDILYHALDPRTRSR</sequence>
<dbReference type="Pfam" id="PF19300">
    <property type="entry name" value="BPD_transp_1_N"/>
    <property type="match status" value="1"/>
</dbReference>
<comment type="caution">
    <text evidence="9">The sequence shown here is derived from an EMBL/GenBank/DDBJ whole genome shotgun (WGS) entry which is preliminary data.</text>
</comment>
<keyword evidence="3" id="KW-1003">Cell membrane</keyword>
<feature type="transmembrane region" description="Helical" evidence="7">
    <location>
        <begin position="276"/>
        <end position="302"/>
    </location>
</feature>
<feature type="transmembrane region" description="Helical" evidence="7">
    <location>
        <begin position="120"/>
        <end position="141"/>
    </location>
</feature>
<feature type="transmembrane region" description="Helical" evidence="7">
    <location>
        <begin position="24"/>
        <end position="45"/>
    </location>
</feature>
<feature type="transmembrane region" description="Helical" evidence="7">
    <location>
        <begin position="218"/>
        <end position="237"/>
    </location>
</feature>